<dbReference type="InterPro" id="IPR024370">
    <property type="entry name" value="PBP_domain"/>
</dbReference>
<evidence type="ECO:0000313" key="3">
    <source>
        <dbReference type="EMBL" id="NGM20652.1"/>
    </source>
</evidence>
<proteinExistence type="predicted"/>
<keyword evidence="4" id="KW-1185">Reference proteome</keyword>
<dbReference type="EMBL" id="JAAIKB010000004">
    <property type="protein sequence ID" value="NGM20652.1"/>
    <property type="molecule type" value="Genomic_DNA"/>
</dbReference>
<keyword evidence="1" id="KW-0732">Signal</keyword>
<name>A0A6M1LKI6_9PROT</name>
<protein>
    <recommendedName>
        <fullName evidence="2">PBP domain-containing protein</fullName>
    </recommendedName>
</protein>
<reference evidence="3 4" key="1">
    <citation type="submission" date="2020-02" db="EMBL/GenBank/DDBJ databases">
        <authorList>
            <person name="Kim H.M."/>
            <person name="Jeon C.O."/>
        </authorList>
    </citation>
    <scope>NUCLEOTIDE SEQUENCE [LARGE SCALE GENOMIC DNA]</scope>
    <source>
        <strain evidence="3 4">PeD5</strain>
    </source>
</reference>
<feature type="signal peptide" evidence="1">
    <location>
        <begin position="1"/>
        <end position="34"/>
    </location>
</feature>
<dbReference type="Proteomes" id="UP000475385">
    <property type="component" value="Unassembled WGS sequence"/>
</dbReference>
<feature type="domain" description="PBP" evidence="2">
    <location>
        <begin position="34"/>
        <end position="222"/>
    </location>
</feature>
<gene>
    <name evidence="3" type="ORF">G3576_11560</name>
</gene>
<accession>A0A6M1LKI6</accession>
<sequence length="284" mass="29186">MEPLSGGQRVDRTRLPRRLLLSIPALALPSLARATEPIVIGGSGPVLAAARLLVSDPAAQAAQPAEVLDSLGTRGGLQALRDGTIHIALFARPPTAEESAAGMLALPLADSPLVAATRAGAAPPAAVTVEMLCALMDGSQAQWPDGRPAVVIRRQAQEIDNAELSGVSPGLSAAVRAMLARPGPRTARTAQNNGDAIEREEGTLGFITLGQAMTEGRRIAPVPVQGLPGGEPWLVMKRFFVAHMADAAPAVVALARRMAWAQGGQRLASMGFQPPPAASSPAGS</sequence>
<evidence type="ECO:0000259" key="2">
    <source>
        <dbReference type="Pfam" id="PF12849"/>
    </source>
</evidence>
<feature type="chain" id="PRO_5026786368" description="PBP domain-containing protein" evidence="1">
    <location>
        <begin position="35"/>
        <end position="284"/>
    </location>
</feature>
<dbReference type="Pfam" id="PF12849">
    <property type="entry name" value="PBP_like_2"/>
    <property type="match status" value="1"/>
</dbReference>
<reference evidence="3 4" key="2">
    <citation type="submission" date="2020-03" db="EMBL/GenBank/DDBJ databases">
        <title>Roseomonas stagni sp. nov., isolated from pond water in Japan.</title>
        <authorList>
            <person name="Furuhata K."/>
            <person name="Miyamoto H."/>
            <person name="Goto K."/>
        </authorList>
    </citation>
    <scope>NUCLEOTIDE SEQUENCE [LARGE SCALE GENOMIC DNA]</scope>
    <source>
        <strain evidence="3 4">PeD5</strain>
    </source>
</reference>
<dbReference type="RefSeq" id="WP_164694566.1">
    <property type="nucleotide sequence ID" value="NZ_JAAIKB010000004.1"/>
</dbReference>
<evidence type="ECO:0000313" key="4">
    <source>
        <dbReference type="Proteomes" id="UP000475385"/>
    </source>
</evidence>
<dbReference type="AlphaFoldDB" id="A0A6M1LKI6"/>
<dbReference type="SUPFAM" id="SSF53850">
    <property type="entry name" value="Periplasmic binding protein-like II"/>
    <property type="match status" value="1"/>
</dbReference>
<evidence type="ECO:0000256" key="1">
    <source>
        <dbReference type="SAM" id="SignalP"/>
    </source>
</evidence>
<organism evidence="3 4">
    <name type="scientific">Falsiroseomonas algicola</name>
    <dbReference type="NCBI Taxonomy" id="2716930"/>
    <lineage>
        <taxon>Bacteria</taxon>
        <taxon>Pseudomonadati</taxon>
        <taxon>Pseudomonadota</taxon>
        <taxon>Alphaproteobacteria</taxon>
        <taxon>Acetobacterales</taxon>
        <taxon>Roseomonadaceae</taxon>
        <taxon>Falsiroseomonas</taxon>
    </lineage>
</organism>
<dbReference type="Gene3D" id="3.40.190.10">
    <property type="entry name" value="Periplasmic binding protein-like II"/>
    <property type="match status" value="2"/>
</dbReference>
<comment type="caution">
    <text evidence="3">The sequence shown here is derived from an EMBL/GenBank/DDBJ whole genome shotgun (WGS) entry which is preliminary data.</text>
</comment>